<evidence type="ECO:0000256" key="6">
    <source>
        <dbReference type="SAM" id="Phobius"/>
    </source>
</evidence>
<dbReference type="GO" id="GO:0009246">
    <property type="term" value="P:enterobacterial common antigen biosynthetic process"/>
    <property type="evidence" value="ECO:0007669"/>
    <property type="project" value="InterPro"/>
</dbReference>
<feature type="transmembrane region" description="Helical" evidence="6">
    <location>
        <begin position="338"/>
        <end position="359"/>
    </location>
</feature>
<protein>
    <submittedName>
        <fullName evidence="8">O-antigen translocase</fullName>
    </submittedName>
</protein>
<evidence type="ECO:0000313" key="8">
    <source>
        <dbReference type="EMBL" id="QPK22786.1"/>
    </source>
</evidence>
<comment type="subcellular location">
    <subcellularLocation>
        <location evidence="1">Cell membrane</location>
        <topology evidence="1">Multi-pass membrane protein</topology>
    </subcellularLocation>
</comment>
<dbReference type="Pfam" id="PF13440">
    <property type="entry name" value="Polysacc_synt_3"/>
    <property type="match status" value="1"/>
</dbReference>
<evidence type="ECO:0000256" key="3">
    <source>
        <dbReference type="ARBA" id="ARBA00022692"/>
    </source>
</evidence>
<dbReference type="PANTHER" id="PTHR30250">
    <property type="entry name" value="PST FAMILY PREDICTED COLANIC ACID TRANSPORTER"/>
    <property type="match status" value="1"/>
</dbReference>
<dbReference type="Proteomes" id="UP000762586">
    <property type="component" value="Unassembled WGS sequence"/>
</dbReference>
<feature type="transmembrane region" description="Helical" evidence="6">
    <location>
        <begin position="366"/>
        <end position="386"/>
    </location>
</feature>
<organism evidence="8 9">
    <name type="scientific">Pectobacterium brasiliense</name>
    <dbReference type="NCBI Taxonomy" id="180957"/>
    <lineage>
        <taxon>Bacteria</taxon>
        <taxon>Pseudomonadati</taxon>
        <taxon>Pseudomonadota</taxon>
        <taxon>Gammaproteobacteria</taxon>
        <taxon>Enterobacterales</taxon>
        <taxon>Pectobacteriaceae</taxon>
        <taxon>Pectobacterium</taxon>
    </lineage>
</organism>
<feature type="transmembrane region" description="Helical" evidence="6">
    <location>
        <begin position="224"/>
        <end position="242"/>
    </location>
</feature>
<dbReference type="RefSeq" id="WP_014914726.1">
    <property type="nucleotide sequence ID" value="NZ_BSWF01000013.1"/>
</dbReference>
<feature type="transmembrane region" description="Helical" evidence="6">
    <location>
        <begin position="117"/>
        <end position="137"/>
    </location>
</feature>
<feature type="transmembrane region" description="Helical" evidence="6">
    <location>
        <begin position="398"/>
        <end position="417"/>
    </location>
</feature>
<feature type="transmembrane region" description="Helical" evidence="6">
    <location>
        <begin position="301"/>
        <end position="318"/>
    </location>
</feature>
<gene>
    <name evidence="8" type="ORF">F126LOC_014050</name>
    <name evidence="7" type="ORF">H4F48_21225</name>
</gene>
<dbReference type="Proteomes" id="UP000269351">
    <property type="component" value="Chromosome"/>
</dbReference>
<evidence type="ECO:0000313" key="10">
    <source>
        <dbReference type="Proteomes" id="UP000762586"/>
    </source>
</evidence>
<reference evidence="7 10" key="1">
    <citation type="submission" date="2020-07" db="EMBL/GenBank/DDBJ databases">
        <title>A pangenomic view of the genus Pectobacterium provides insights into genome organization, phylogeny, and virulence.</title>
        <authorList>
            <person name="Jonkheer E."/>
            <person name="Brankovics B."/>
            <person name="Houwers I."/>
            <person name="Van Der Wolf J."/>
            <person name="Bonants P."/>
            <person name="Vreeburg R."/>
            <person name="Bollema R."/>
            <person name="De Haan J."/>
            <person name="Berke L."/>
            <person name="De Ridder D."/>
            <person name="Smit S."/>
            <person name="Van Der Lee T.A.J."/>
        </authorList>
    </citation>
    <scope>NUCLEOTIDE SEQUENCE [LARGE SCALE GENOMIC DNA]</scope>
    <source>
        <strain evidence="7 10">NAK:384</strain>
    </source>
</reference>
<dbReference type="CDD" id="cd13125">
    <property type="entry name" value="MATE_like_10"/>
    <property type="match status" value="1"/>
</dbReference>
<evidence type="ECO:0000313" key="7">
    <source>
        <dbReference type="EMBL" id="MBN3108588.1"/>
    </source>
</evidence>
<feature type="transmembrane region" description="Helical" evidence="6">
    <location>
        <begin position="149"/>
        <end position="170"/>
    </location>
</feature>
<keyword evidence="10" id="KW-1185">Reference proteome</keyword>
<feature type="transmembrane region" description="Helical" evidence="6">
    <location>
        <begin position="85"/>
        <end position="105"/>
    </location>
</feature>
<dbReference type="AlphaFoldDB" id="A0A3S0XS33"/>
<keyword evidence="4 6" id="KW-1133">Transmembrane helix</keyword>
<keyword evidence="3 6" id="KW-0812">Transmembrane</keyword>
<feature type="transmembrane region" description="Helical" evidence="6">
    <location>
        <begin position="42"/>
        <end position="64"/>
    </location>
</feature>
<evidence type="ECO:0000313" key="9">
    <source>
        <dbReference type="Proteomes" id="UP000269351"/>
    </source>
</evidence>
<evidence type="ECO:0000256" key="5">
    <source>
        <dbReference type="ARBA" id="ARBA00023136"/>
    </source>
</evidence>
<feature type="transmembrane region" description="Helical" evidence="6">
    <location>
        <begin position="176"/>
        <end position="197"/>
    </location>
</feature>
<keyword evidence="5 6" id="KW-0472">Membrane</keyword>
<sequence length="421" mass="46607">MKKLLSVTFFSGLLTLARMGSGFIIAKVVAIYTGPAGMAMLGQIQSMIVSLNGIVNAPVGSGLVRYTAEYEKQGIGACSPWWKASAWWLVVILCIVMPSGFLFARPLAEWLFRDPDYAWIIWAASAMLPLAAIGTLVNSVVNGYQQYRLYIMLGAISTAVSCILMITLVVSFGITGALLAAAIQTGLIGIVLLCGVLRQPWVALRFWWGNGGVDKEHKKRIGGYILMAITSSLTVPIALIAVRNILVSNVGWESAGQWQAVWKISEVYLGVITIALSTYFLPKLSTLKDVKDIKKEINQTLLIIIPVVSLMAVCVYFLRDVAISLLFTEQFRDARDLFAIQLVGDVIKIVSWLYAYPMISRGATKWFIFTEIFFSGLFVVLSYFLIDAYGTQGANLAYLINYLLYMIFVSLNLNRVCRHRI</sequence>
<proteinExistence type="predicted"/>
<dbReference type="InterPro" id="IPR044550">
    <property type="entry name" value="WzxE"/>
</dbReference>
<dbReference type="EMBL" id="JACGET010000031">
    <property type="protein sequence ID" value="MBN3108588.1"/>
    <property type="molecule type" value="Genomic_DNA"/>
</dbReference>
<dbReference type="EMBL" id="CP065031">
    <property type="protein sequence ID" value="QPK22786.1"/>
    <property type="molecule type" value="Genomic_DNA"/>
</dbReference>
<dbReference type="InterPro" id="IPR050833">
    <property type="entry name" value="Poly_Biosynth_Transport"/>
</dbReference>
<reference evidence="8 9" key="2">
    <citation type="submission" date="2020-11" db="EMBL/GenBank/DDBJ databases">
        <title>Complete genome sequence of Pectobacterium brasiliense strain F126.</title>
        <authorList>
            <person name="Miroshnikov K."/>
            <person name="Vo T.N.H."/>
            <person name="Khodykina M.V."/>
            <person name="Kabanova A.P."/>
            <person name="Shneider M."/>
            <person name="Korzhenkov A."/>
            <person name="Toschakov S.V."/>
            <person name="Miroshnikov K.A."/>
            <person name="Ignatov A.N."/>
            <person name="Mikhailova Y.V."/>
            <person name="Shelenkov A."/>
            <person name="Yanushevich Y.G."/>
            <person name="Evseev P.V."/>
        </authorList>
    </citation>
    <scope>NUCLEOTIDE SEQUENCE [LARGE SCALE GENOMIC DNA]</scope>
    <source>
        <strain evidence="8 9">F126</strain>
    </source>
</reference>
<accession>A0A3S0XS33</accession>
<dbReference type="PANTHER" id="PTHR30250:SF30">
    <property type="entry name" value="LIPID III FLIPPASE"/>
    <property type="match status" value="1"/>
</dbReference>
<dbReference type="GO" id="GO:0005886">
    <property type="term" value="C:plasma membrane"/>
    <property type="evidence" value="ECO:0007669"/>
    <property type="project" value="UniProtKB-SubCell"/>
</dbReference>
<evidence type="ECO:0000256" key="1">
    <source>
        <dbReference type="ARBA" id="ARBA00004651"/>
    </source>
</evidence>
<feature type="transmembrane region" description="Helical" evidence="6">
    <location>
        <begin position="262"/>
        <end position="281"/>
    </location>
</feature>
<evidence type="ECO:0000256" key="2">
    <source>
        <dbReference type="ARBA" id="ARBA00022475"/>
    </source>
</evidence>
<dbReference type="KEGG" id="pbra:B5S52_14995"/>
<name>A0A3S0XS33_9GAMM</name>
<keyword evidence="2" id="KW-1003">Cell membrane</keyword>
<evidence type="ECO:0000256" key="4">
    <source>
        <dbReference type="ARBA" id="ARBA00022989"/>
    </source>
</evidence>